<dbReference type="InterPro" id="IPR045677">
    <property type="entry name" value="DUF6197"/>
</dbReference>
<dbReference type="RefSeq" id="WP_311604011.1">
    <property type="nucleotide sequence ID" value="NZ_JAVRFG010000036.1"/>
</dbReference>
<evidence type="ECO:0000313" key="1">
    <source>
        <dbReference type="EMBL" id="MDT0493656.1"/>
    </source>
</evidence>
<comment type="caution">
    <text evidence="1">The sequence shown here is derived from an EMBL/GenBank/DDBJ whole genome shotgun (WGS) entry which is preliminary data.</text>
</comment>
<sequence length="197" mass="21354">MPKPTTATAVPATLITDATLSKAQEIAARSYGPVWTGPSGEESSGEAVARHLEATIALLDKDGWSRVHTCFRDRNQDKDRAGDVNPDDESMTVKQMLRALLRFVHDDIGLDLDPRRTLDTALRHVGEDGTYGDSDTAHVATCVLDRLVQAHTGSDYARATAWSERQHRTHADITALLTAGARFARTYGPASASDRAA</sequence>
<reference evidence="2" key="1">
    <citation type="submission" date="2023-07" db="EMBL/GenBank/DDBJ databases">
        <title>30 novel species of actinomycetes from the DSMZ collection.</title>
        <authorList>
            <person name="Nouioui I."/>
        </authorList>
    </citation>
    <scope>NUCLEOTIDE SEQUENCE [LARGE SCALE GENOMIC DNA]</scope>
    <source>
        <strain evidence="2">DSM 40932</strain>
    </source>
</reference>
<organism evidence="1 2">
    <name type="scientific">Streptomyces stephensoniae</name>
    <dbReference type="NCBI Taxonomy" id="3375367"/>
    <lineage>
        <taxon>Bacteria</taxon>
        <taxon>Bacillati</taxon>
        <taxon>Actinomycetota</taxon>
        <taxon>Actinomycetes</taxon>
        <taxon>Kitasatosporales</taxon>
        <taxon>Streptomycetaceae</taxon>
        <taxon>Streptomyces</taxon>
    </lineage>
</organism>
<name>A0ABU2W718_9ACTN</name>
<dbReference type="Pfam" id="PF19698">
    <property type="entry name" value="DUF6197"/>
    <property type="match status" value="1"/>
</dbReference>
<gene>
    <name evidence="1" type="ORF">RM717_24455</name>
</gene>
<accession>A0ABU2W718</accession>
<protein>
    <submittedName>
        <fullName evidence="1">Uncharacterized protein</fullName>
    </submittedName>
</protein>
<proteinExistence type="predicted"/>
<keyword evidence="2" id="KW-1185">Reference proteome</keyword>
<dbReference type="EMBL" id="JAVRFG010000036">
    <property type="protein sequence ID" value="MDT0493656.1"/>
    <property type="molecule type" value="Genomic_DNA"/>
</dbReference>
<dbReference type="Proteomes" id="UP001180556">
    <property type="component" value="Unassembled WGS sequence"/>
</dbReference>
<evidence type="ECO:0000313" key="2">
    <source>
        <dbReference type="Proteomes" id="UP001180556"/>
    </source>
</evidence>